<reference evidence="2 3" key="1">
    <citation type="submission" date="2021-11" db="EMBL/GenBank/DDBJ databases">
        <title>Draft genome sequence of Paenibacillus profundus YoMME, a new Gram-positive bacteria with exoelectrogenic properties.</title>
        <authorList>
            <person name="Hubenova Y."/>
            <person name="Hubenova E."/>
            <person name="Manasiev Y."/>
            <person name="Peykov S."/>
            <person name="Mitov M."/>
        </authorList>
    </citation>
    <scope>NUCLEOTIDE SEQUENCE [LARGE SCALE GENOMIC DNA]</scope>
    <source>
        <strain evidence="2 3">YoMME</strain>
    </source>
</reference>
<dbReference type="RefSeq" id="WP_019422976.1">
    <property type="nucleotide sequence ID" value="NZ_JAJNBZ010000003.1"/>
</dbReference>
<proteinExistence type="predicted"/>
<keyword evidence="3" id="KW-1185">Reference proteome</keyword>
<dbReference type="EMBL" id="JAJNBZ010000003">
    <property type="protein sequence ID" value="MCE5168837.1"/>
    <property type="molecule type" value="Genomic_DNA"/>
</dbReference>
<evidence type="ECO:0000256" key="1">
    <source>
        <dbReference type="SAM" id="MobiDB-lite"/>
    </source>
</evidence>
<dbReference type="Proteomes" id="UP001199916">
    <property type="component" value="Unassembled WGS sequence"/>
</dbReference>
<evidence type="ECO:0000313" key="2">
    <source>
        <dbReference type="EMBL" id="MCE5168837.1"/>
    </source>
</evidence>
<sequence length="71" mass="7919">MNEAKLNEYIRRKAEILPTADEAASALVAELLAEMEQLMKDNERLRKSLHAAGKGKSRAGMSTKLKDALYE</sequence>
<feature type="region of interest" description="Disordered" evidence="1">
    <location>
        <begin position="49"/>
        <end position="71"/>
    </location>
</feature>
<protein>
    <submittedName>
        <fullName evidence="2">Ni2+-binding GTPase</fullName>
    </submittedName>
</protein>
<evidence type="ECO:0000313" key="3">
    <source>
        <dbReference type="Proteomes" id="UP001199916"/>
    </source>
</evidence>
<comment type="caution">
    <text evidence="2">The sequence shown here is derived from an EMBL/GenBank/DDBJ whole genome shotgun (WGS) entry which is preliminary data.</text>
</comment>
<accession>A0ABS8YCW7</accession>
<gene>
    <name evidence="2" type="ORF">LQV63_05870</name>
</gene>
<name>A0ABS8YCW7_9BACL</name>
<organism evidence="2 3">
    <name type="scientific">Paenibacillus profundus</name>
    <dbReference type="NCBI Taxonomy" id="1173085"/>
    <lineage>
        <taxon>Bacteria</taxon>
        <taxon>Bacillati</taxon>
        <taxon>Bacillota</taxon>
        <taxon>Bacilli</taxon>
        <taxon>Bacillales</taxon>
        <taxon>Paenibacillaceae</taxon>
        <taxon>Paenibacillus</taxon>
    </lineage>
</organism>